<name>A0A5C3N5Y7_9AGAM</name>
<accession>A0A5C3N5Y7</accession>
<protein>
    <submittedName>
        <fullName evidence="1">Uncharacterized protein</fullName>
    </submittedName>
</protein>
<dbReference type="AlphaFoldDB" id="A0A5C3N5Y7"/>
<keyword evidence="2" id="KW-1185">Reference proteome</keyword>
<dbReference type="EMBL" id="ML213508">
    <property type="protein sequence ID" value="TFK53219.1"/>
    <property type="molecule type" value="Genomic_DNA"/>
</dbReference>
<sequence length="102" mass="10903">MSLGRLRLASRVEIPPVGKATTGTLSSPTLIHRRTARTLVLAVCARVHWVLRQSRGPARLFPAATAAICVLGGLCSSDECLVSASLHISLRTHGRVLCVVHK</sequence>
<proteinExistence type="predicted"/>
<dbReference type="Proteomes" id="UP000305948">
    <property type="component" value="Unassembled WGS sequence"/>
</dbReference>
<gene>
    <name evidence="1" type="ORF">OE88DRAFT_1355394</name>
</gene>
<reference evidence="1 2" key="1">
    <citation type="journal article" date="2019" name="Nat. Ecol. Evol.">
        <title>Megaphylogeny resolves global patterns of mushroom evolution.</title>
        <authorList>
            <person name="Varga T."/>
            <person name="Krizsan K."/>
            <person name="Foldi C."/>
            <person name="Dima B."/>
            <person name="Sanchez-Garcia M."/>
            <person name="Sanchez-Ramirez S."/>
            <person name="Szollosi G.J."/>
            <person name="Szarkandi J.G."/>
            <person name="Papp V."/>
            <person name="Albert L."/>
            <person name="Andreopoulos W."/>
            <person name="Angelini C."/>
            <person name="Antonin V."/>
            <person name="Barry K.W."/>
            <person name="Bougher N.L."/>
            <person name="Buchanan P."/>
            <person name="Buyck B."/>
            <person name="Bense V."/>
            <person name="Catcheside P."/>
            <person name="Chovatia M."/>
            <person name="Cooper J."/>
            <person name="Damon W."/>
            <person name="Desjardin D."/>
            <person name="Finy P."/>
            <person name="Geml J."/>
            <person name="Haridas S."/>
            <person name="Hughes K."/>
            <person name="Justo A."/>
            <person name="Karasinski D."/>
            <person name="Kautmanova I."/>
            <person name="Kiss B."/>
            <person name="Kocsube S."/>
            <person name="Kotiranta H."/>
            <person name="LaButti K.M."/>
            <person name="Lechner B.E."/>
            <person name="Liimatainen K."/>
            <person name="Lipzen A."/>
            <person name="Lukacs Z."/>
            <person name="Mihaltcheva S."/>
            <person name="Morgado L.N."/>
            <person name="Niskanen T."/>
            <person name="Noordeloos M.E."/>
            <person name="Ohm R.A."/>
            <person name="Ortiz-Santana B."/>
            <person name="Ovrebo C."/>
            <person name="Racz N."/>
            <person name="Riley R."/>
            <person name="Savchenko A."/>
            <person name="Shiryaev A."/>
            <person name="Soop K."/>
            <person name="Spirin V."/>
            <person name="Szebenyi C."/>
            <person name="Tomsovsky M."/>
            <person name="Tulloss R.E."/>
            <person name="Uehling J."/>
            <person name="Grigoriev I.V."/>
            <person name="Vagvolgyi C."/>
            <person name="Papp T."/>
            <person name="Martin F.M."/>
            <person name="Miettinen O."/>
            <person name="Hibbett D.S."/>
            <person name="Nagy L.G."/>
        </authorList>
    </citation>
    <scope>NUCLEOTIDE SEQUENCE [LARGE SCALE GENOMIC DNA]</scope>
    <source>
        <strain evidence="1 2">OMC1185</strain>
    </source>
</reference>
<evidence type="ECO:0000313" key="1">
    <source>
        <dbReference type="EMBL" id="TFK53219.1"/>
    </source>
</evidence>
<organism evidence="1 2">
    <name type="scientific">Heliocybe sulcata</name>
    <dbReference type="NCBI Taxonomy" id="5364"/>
    <lineage>
        <taxon>Eukaryota</taxon>
        <taxon>Fungi</taxon>
        <taxon>Dikarya</taxon>
        <taxon>Basidiomycota</taxon>
        <taxon>Agaricomycotina</taxon>
        <taxon>Agaricomycetes</taxon>
        <taxon>Gloeophyllales</taxon>
        <taxon>Gloeophyllaceae</taxon>
        <taxon>Heliocybe</taxon>
    </lineage>
</organism>
<evidence type="ECO:0000313" key="2">
    <source>
        <dbReference type="Proteomes" id="UP000305948"/>
    </source>
</evidence>